<sequence length="60" mass="6709">INSANRRLKPVLAVSETQRCETVPIINSANRKRTKAIKYTLMVIIEDVVHIATHALPRSA</sequence>
<gene>
    <name evidence="1" type="ORF">COY37_05055</name>
</gene>
<organism evidence="1 2">
    <name type="scientific">Candidatus Aquicultor secundus</name>
    <dbReference type="NCBI Taxonomy" id="1973895"/>
    <lineage>
        <taxon>Bacteria</taxon>
        <taxon>Bacillati</taxon>
        <taxon>Actinomycetota</taxon>
        <taxon>Candidatus Aquicultoria</taxon>
        <taxon>Candidatus Aquicultorales</taxon>
        <taxon>Candidatus Aquicultoraceae</taxon>
        <taxon>Candidatus Aquicultor</taxon>
    </lineage>
</organism>
<reference evidence="2" key="1">
    <citation type="submission" date="2017-09" db="EMBL/GenBank/DDBJ databases">
        <title>Depth-based differentiation of microbial function through sediment-hosted aquifers and enrichment of novel symbionts in the deep terrestrial subsurface.</title>
        <authorList>
            <person name="Probst A.J."/>
            <person name="Ladd B."/>
            <person name="Jarett J.K."/>
            <person name="Geller-Mcgrath D.E."/>
            <person name="Sieber C.M.K."/>
            <person name="Emerson J.B."/>
            <person name="Anantharaman K."/>
            <person name="Thomas B.C."/>
            <person name="Malmstrom R."/>
            <person name="Stieglmeier M."/>
            <person name="Klingl A."/>
            <person name="Woyke T."/>
            <person name="Ryan C.M."/>
            <person name="Banfield J.F."/>
        </authorList>
    </citation>
    <scope>NUCLEOTIDE SEQUENCE [LARGE SCALE GENOMIC DNA]</scope>
</reference>
<comment type="caution">
    <text evidence="1">The sequence shown here is derived from an EMBL/GenBank/DDBJ whole genome shotgun (WGS) entry which is preliminary data.</text>
</comment>
<name>A0A2M7T890_9ACTN</name>
<dbReference type="EMBL" id="PFNG01000122">
    <property type="protein sequence ID" value="PIZ39318.1"/>
    <property type="molecule type" value="Genomic_DNA"/>
</dbReference>
<protein>
    <submittedName>
        <fullName evidence="1">Uncharacterized protein</fullName>
    </submittedName>
</protein>
<dbReference type="Proteomes" id="UP000230956">
    <property type="component" value="Unassembled WGS sequence"/>
</dbReference>
<evidence type="ECO:0000313" key="1">
    <source>
        <dbReference type="EMBL" id="PIZ39318.1"/>
    </source>
</evidence>
<feature type="non-terminal residue" evidence="1">
    <location>
        <position position="1"/>
    </location>
</feature>
<evidence type="ECO:0000313" key="2">
    <source>
        <dbReference type="Proteomes" id="UP000230956"/>
    </source>
</evidence>
<proteinExistence type="predicted"/>
<dbReference type="AlphaFoldDB" id="A0A2M7T890"/>
<dbReference type="RefSeq" id="WP_286976535.1">
    <property type="nucleotide sequence ID" value="NZ_PFNG01000122.1"/>
</dbReference>
<accession>A0A2M7T890</accession>